<dbReference type="GO" id="GO:0005737">
    <property type="term" value="C:cytoplasm"/>
    <property type="evidence" value="ECO:0007669"/>
    <property type="project" value="TreeGrafter"/>
</dbReference>
<keyword evidence="2" id="KW-0808">Transferase</keyword>
<evidence type="ECO:0000313" key="3">
    <source>
        <dbReference type="Proteomes" id="UP000292282"/>
    </source>
</evidence>
<dbReference type="SMART" id="SM00220">
    <property type="entry name" value="S_TKc"/>
    <property type="match status" value="1"/>
</dbReference>
<sequence>MIFKKHSEDKFLRISVFFMQVCFAITISDLDFIDLPSPYFSIVNGSKQNTYIMEKKINSGTYGMVFLAHKEANKEKVAVKVQRTFIYDYFGVTRDVLFTSILKHENIVEIHCFDIFGPNEYSVYEYIPNTFHDLLSTNTVDFSEFLFLIKQILDALNYLRTKNIIYFDLKGNNIMVKENFQLKLIDFGMSTFKESQFNIFNELSKKKGKLSDFDHLLYSPEVKAGKNFDHKADIWSLGILFMKYFKIYEKNLPDDLYLIAKSFFEKCTSEDKKSRFSADQALMHPIFNDLFHFVFCFASLDDFFYTKESISLVKRGKTIYFRNTNFCFEIHCCCVNSNRFHNFISSITQIINICCFGSKKLNHKNLAKFTVILNSQKIPLQHLTFSYYQQLICIFEILNKK</sequence>
<organism evidence="2 3">
    <name type="scientific">Hamiltosporidium tvaerminnensis</name>
    <dbReference type="NCBI Taxonomy" id="1176355"/>
    <lineage>
        <taxon>Eukaryota</taxon>
        <taxon>Fungi</taxon>
        <taxon>Fungi incertae sedis</taxon>
        <taxon>Microsporidia</taxon>
        <taxon>Dubosqiidae</taxon>
        <taxon>Hamiltosporidium</taxon>
    </lineage>
</organism>
<accession>A0A4Q9LHD5</accession>
<proteinExistence type="predicted"/>
<dbReference type="GO" id="GO:0010506">
    <property type="term" value="P:regulation of autophagy"/>
    <property type="evidence" value="ECO:0007669"/>
    <property type="project" value="InterPro"/>
</dbReference>
<dbReference type="VEuPathDB" id="MicrosporidiaDB:CWI38_2541p0010"/>
<dbReference type="PANTHER" id="PTHR24348:SF68">
    <property type="entry name" value="SERINE_THREONINE-PROTEIN KINASE ATG1C"/>
    <property type="match status" value="1"/>
</dbReference>
<dbReference type="CDD" id="cd00180">
    <property type="entry name" value="PKc"/>
    <property type="match status" value="1"/>
</dbReference>
<dbReference type="InterPro" id="IPR045269">
    <property type="entry name" value="Atg1-like"/>
</dbReference>
<name>A0A4Q9LHD5_9MICR</name>
<dbReference type="Proteomes" id="UP000292282">
    <property type="component" value="Unassembled WGS sequence"/>
</dbReference>
<comment type="caution">
    <text evidence="2">The sequence shown here is derived from an EMBL/GenBank/DDBJ whole genome shotgun (WGS) entry which is preliminary data.</text>
</comment>
<reference evidence="2 3" key="1">
    <citation type="submission" date="2017-12" db="EMBL/GenBank/DDBJ databases">
        <authorList>
            <person name="Pombert J.-F."/>
            <person name="Haag K.L."/>
            <person name="Ebert D."/>
        </authorList>
    </citation>
    <scope>NUCLEOTIDE SEQUENCE [LARGE SCALE GENOMIC DNA]</scope>
    <source>
        <strain evidence="2">IL-G-3</strain>
    </source>
</reference>
<keyword evidence="3" id="KW-1185">Reference proteome</keyword>
<dbReference type="OrthoDB" id="2187328at2759"/>
<dbReference type="PROSITE" id="PS50011">
    <property type="entry name" value="PROTEIN_KINASE_DOM"/>
    <property type="match status" value="1"/>
</dbReference>
<dbReference type="STRING" id="1176355.A0A4Q9LHD5"/>
<dbReference type="AlphaFoldDB" id="A0A4Q9LHD5"/>
<protein>
    <submittedName>
        <fullName evidence="2">Protein kinase</fullName>
    </submittedName>
</protein>
<dbReference type="Gene3D" id="1.10.510.10">
    <property type="entry name" value="Transferase(Phosphotransferase) domain 1"/>
    <property type="match status" value="1"/>
</dbReference>
<dbReference type="InterPro" id="IPR011009">
    <property type="entry name" value="Kinase-like_dom_sf"/>
</dbReference>
<keyword evidence="2" id="KW-0418">Kinase</keyword>
<evidence type="ECO:0000313" key="2">
    <source>
        <dbReference type="EMBL" id="TBU06601.1"/>
    </source>
</evidence>
<dbReference type="EMBL" id="PITK01002541">
    <property type="protein sequence ID" value="TBU06601.1"/>
    <property type="molecule type" value="Genomic_DNA"/>
</dbReference>
<dbReference type="GO" id="GO:0005524">
    <property type="term" value="F:ATP binding"/>
    <property type="evidence" value="ECO:0007669"/>
    <property type="project" value="InterPro"/>
</dbReference>
<dbReference type="Pfam" id="PF00069">
    <property type="entry name" value="Pkinase"/>
    <property type="match status" value="1"/>
</dbReference>
<evidence type="ECO:0000259" key="1">
    <source>
        <dbReference type="PROSITE" id="PS50011"/>
    </source>
</evidence>
<dbReference type="InterPro" id="IPR000719">
    <property type="entry name" value="Prot_kinase_dom"/>
</dbReference>
<feature type="domain" description="Protein kinase" evidence="1">
    <location>
        <begin position="51"/>
        <end position="287"/>
    </location>
</feature>
<gene>
    <name evidence="2" type="ORF">CWI38_2541p0010</name>
</gene>
<dbReference type="PANTHER" id="PTHR24348">
    <property type="entry name" value="SERINE/THREONINE-PROTEIN KINASE UNC-51-RELATED"/>
    <property type="match status" value="1"/>
</dbReference>
<dbReference type="InterPro" id="IPR008271">
    <property type="entry name" value="Ser/Thr_kinase_AS"/>
</dbReference>
<dbReference type="SUPFAM" id="SSF56112">
    <property type="entry name" value="Protein kinase-like (PK-like)"/>
    <property type="match status" value="1"/>
</dbReference>
<dbReference type="PROSITE" id="PS00108">
    <property type="entry name" value="PROTEIN_KINASE_ST"/>
    <property type="match status" value="1"/>
</dbReference>
<dbReference type="GO" id="GO:0004674">
    <property type="term" value="F:protein serine/threonine kinase activity"/>
    <property type="evidence" value="ECO:0007669"/>
    <property type="project" value="InterPro"/>
</dbReference>